<proteinExistence type="predicted"/>
<reference evidence="1" key="1">
    <citation type="submission" date="2024-09" db="EMBL/GenBank/DDBJ databases">
        <authorList>
            <person name="Liu J."/>
        </authorList>
    </citation>
    <scope>NUCLEOTIDE SEQUENCE</scope>
    <source>
        <strain evidence="1">NBU2967</strain>
    </source>
</reference>
<evidence type="ECO:0000313" key="1">
    <source>
        <dbReference type="EMBL" id="MFH6604619.1"/>
    </source>
</evidence>
<accession>A0ACC7LNL2</accession>
<dbReference type="EMBL" id="JBHFPV010000004">
    <property type="protein sequence ID" value="MFH6604619.1"/>
    <property type="molecule type" value="Genomic_DNA"/>
</dbReference>
<organism evidence="1 2">
    <name type="scientific">Meishania litoralis</name>
    <dbReference type="NCBI Taxonomy" id="3434685"/>
    <lineage>
        <taxon>Bacteria</taxon>
        <taxon>Pseudomonadati</taxon>
        <taxon>Bacteroidota</taxon>
        <taxon>Flavobacteriia</taxon>
        <taxon>Flavobacteriales</taxon>
        <taxon>Flavobacteriaceae</taxon>
        <taxon>Meishania</taxon>
    </lineage>
</organism>
<sequence>MSKFKIIAVLILIWTSGLNAQEITVFPGFWSAEYYQDDERISKKEVKALMAKNEEINAYWKKSKTQGTISSVGLVAEFGFALWMYAEILNDDPYLSNRDKAKNALGPAFGVLGSGVVTGIFMYASSKSKKKAILAYNKQFDNKTTFRLVPTSNKNGVGLALRF</sequence>
<name>A0ACC7LNL2_9FLAO</name>
<dbReference type="Proteomes" id="UP001595191">
    <property type="component" value="Unassembled WGS sequence"/>
</dbReference>
<evidence type="ECO:0000313" key="2">
    <source>
        <dbReference type="Proteomes" id="UP001595191"/>
    </source>
</evidence>
<comment type="caution">
    <text evidence="1">The sequence shown here is derived from an EMBL/GenBank/DDBJ whole genome shotgun (WGS) entry which is preliminary data.</text>
</comment>
<keyword evidence="2" id="KW-1185">Reference proteome</keyword>
<protein>
    <submittedName>
        <fullName evidence="1">Uncharacterized protein</fullName>
    </submittedName>
</protein>
<gene>
    <name evidence="1" type="ORF">ACEZ3G_14110</name>
</gene>